<feature type="compositionally biased region" description="Gly residues" evidence="1">
    <location>
        <begin position="529"/>
        <end position="538"/>
    </location>
</feature>
<feature type="region of interest" description="Disordered" evidence="1">
    <location>
        <begin position="169"/>
        <end position="212"/>
    </location>
</feature>
<feature type="compositionally biased region" description="Basic and acidic residues" evidence="1">
    <location>
        <begin position="169"/>
        <end position="180"/>
    </location>
</feature>
<dbReference type="EMBL" id="KB743167">
    <property type="protein sequence ID" value="EOB00761.1"/>
    <property type="molecule type" value="Genomic_DNA"/>
</dbReference>
<evidence type="ECO:0000256" key="1">
    <source>
        <dbReference type="SAM" id="MobiDB-lite"/>
    </source>
</evidence>
<reference evidence="3" key="1">
    <citation type="journal article" date="2013" name="Nat. Genet.">
        <title>The duck genome and transcriptome provide insight into an avian influenza virus reservoir species.</title>
        <authorList>
            <person name="Huang Y."/>
            <person name="Li Y."/>
            <person name="Burt D.W."/>
            <person name="Chen H."/>
            <person name="Zhang Y."/>
            <person name="Qian W."/>
            <person name="Kim H."/>
            <person name="Gan S."/>
            <person name="Zhao Y."/>
            <person name="Li J."/>
            <person name="Yi K."/>
            <person name="Feng H."/>
            <person name="Zhu P."/>
            <person name="Li B."/>
            <person name="Liu Q."/>
            <person name="Fairley S."/>
            <person name="Magor K.E."/>
            <person name="Du Z."/>
            <person name="Hu X."/>
            <person name="Goodman L."/>
            <person name="Tafer H."/>
            <person name="Vignal A."/>
            <person name="Lee T."/>
            <person name="Kim K.W."/>
            <person name="Sheng Z."/>
            <person name="An Y."/>
            <person name="Searle S."/>
            <person name="Herrero J."/>
            <person name="Groenen M.A."/>
            <person name="Crooijmans R.P."/>
            <person name="Faraut T."/>
            <person name="Cai Q."/>
            <person name="Webster R.G."/>
            <person name="Aldridge J.R."/>
            <person name="Warren W.C."/>
            <person name="Bartschat S."/>
            <person name="Kehr S."/>
            <person name="Marz M."/>
            <person name="Stadler P.F."/>
            <person name="Smith J."/>
            <person name="Kraus R.H."/>
            <person name="Zhao Y."/>
            <person name="Ren L."/>
            <person name="Fei J."/>
            <person name="Morisson M."/>
            <person name="Kaiser P."/>
            <person name="Griffin D.K."/>
            <person name="Rao M."/>
            <person name="Pitel F."/>
            <person name="Wang J."/>
            <person name="Li N."/>
        </authorList>
    </citation>
    <scope>NUCLEOTIDE SEQUENCE [LARGE SCALE GENOMIC DNA]</scope>
</reference>
<keyword evidence="3" id="KW-1185">Reference proteome</keyword>
<organism evidence="2 3">
    <name type="scientific">Anas platyrhynchos</name>
    <name type="common">Mallard</name>
    <name type="synonym">Anas boschas</name>
    <dbReference type="NCBI Taxonomy" id="8839"/>
    <lineage>
        <taxon>Eukaryota</taxon>
        <taxon>Metazoa</taxon>
        <taxon>Chordata</taxon>
        <taxon>Craniata</taxon>
        <taxon>Vertebrata</taxon>
        <taxon>Euteleostomi</taxon>
        <taxon>Archelosauria</taxon>
        <taxon>Archosauria</taxon>
        <taxon>Dinosauria</taxon>
        <taxon>Saurischia</taxon>
        <taxon>Theropoda</taxon>
        <taxon>Coelurosauria</taxon>
        <taxon>Aves</taxon>
        <taxon>Neognathae</taxon>
        <taxon>Galloanserae</taxon>
        <taxon>Anseriformes</taxon>
        <taxon>Anatidae</taxon>
        <taxon>Anatinae</taxon>
        <taxon>Anas</taxon>
    </lineage>
</organism>
<feature type="region of interest" description="Disordered" evidence="1">
    <location>
        <begin position="662"/>
        <end position="684"/>
    </location>
</feature>
<feature type="region of interest" description="Disordered" evidence="1">
    <location>
        <begin position="523"/>
        <end position="574"/>
    </location>
</feature>
<gene>
    <name evidence="2" type="ORF">Anapl_05912</name>
</gene>
<name>R0JTI0_ANAPL</name>
<feature type="compositionally biased region" description="Polar residues" evidence="1">
    <location>
        <begin position="542"/>
        <end position="551"/>
    </location>
</feature>
<sequence>MEPMKKVKTSCMNERYKLTLQKPPSLSLLLPSQDTVELTAAAELPGCFSEERIPEQRKFCKNDLLEEQTVQETASAVSQSTASVKVSAKIYTVFHSAAASNPGEACPQRTAEAKVMLRNKCLSQPPSKVLRSTVLMRSSSCNNAIQHASAVNILTDGIVDTSHLFQRARGEEAHECHSQRPEVAQSHPHTSEDSSASSRPSHSQGKQTEFSKHDVVNLNSVTGLERKTSPFVSPGSKTDVLAFPSTLWSLSFVSLGSTKVLPSLYLQGGKLFLILFSLMSGVRTSVDREWQEDSDAYVSLSQASAHVELCLTYRKEGAGSSGWQLTPGGWEKLGERSGQVEVSCQFASPPHTHTMQTHPYKPSPCFVDPAAVILVGARPAREKQECDKLNCFAREKQECDQLQGQEGRRMNLSLPPTFLVLEQPEKPSREGFRPQKTQCHAAIVTAEKHGLKAAYYNLLHTVLDALPRVFGPWIGGCGWGVGGLAGNVMISASTLEIKEAILRLKPKKKGCPVSNAPQLTIRSLKSGGREGGGGGWGGNHVAASQQSTFSRQIRDEKSRGGKGRQTERQSDRAVGGAIHPECADSVNVSGLRAQLLLLYLNTHQNCQTGDTAARQIRSHASTLRVILSSGCNASVSSEVFGWLCPPMRDVDRSVLSFLPAADGTSESVPTKDSAKRRHTRKGDF</sequence>
<protein>
    <submittedName>
        <fullName evidence="2">Uncharacterized protein</fullName>
    </submittedName>
</protein>
<feature type="compositionally biased region" description="Basic residues" evidence="1">
    <location>
        <begin position="674"/>
        <end position="684"/>
    </location>
</feature>
<feature type="compositionally biased region" description="Basic and acidic residues" evidence="1">
    <location>
        <begin position="552"/>
        <end position="571"/>
    </location>
</feature>
<accession>R0JTI0</accession>
<feature type="compositionally biased region" description="Polar residues" evidence="1">
    <location>
        <begin position="193"/>
        <end position="208"/>
    </location>
</feature>
<evidence type="ECO:0000313" key="3">
    <source>
        <dbReference type="Proteomes" id="UP000296049"/>
    </source>
</evidence>
<evidence type="ECO:0000313" key="2">
    <source>
        <dbReference type="EMBL" id="EOB00761.1"/>
    </source>
</evidence>
<proteinExistence type="predicted"/>
<dbReference type="Proteomes" id="UP000296049">
    <property type="component" value="Unassembled WGS sequence"/>
</dbReference>
<dbReference type="AlphaFoldDB" id="R0JTI0"/>